<dbReference type="OrthoDB" id="1607513at2759"/>
<sequence>MSPRHKSKLWEHFTRTGNGKVKCSHCCREMSVKNKSTCSLIRHMIRLHPSINITKADGTTFVSQDSGPKETKQRSSTWEHFTHALEDRVKCKYCEKELSIKNESACSLIRHLLKKHPSVEIHRRTRYSISSSDLESFDEEDDYDDIGGDNVDVGDDNDGSHIGVDDYNEGFSRATLAELSTTHIRSIDLFRQSTLIHPYQTAKPAQHTFFSSSL</sequence>
<dbReference type="InterPro" id="IPR052035">
    <property type="entry name" value="ZnF_BED_domain_contain"/>
</dbReference>
<evidence type="ECO:0000259" key="10">
    <source>
        <dbReference type="PROSITE" id="PS50808"/>
    </source>
</evidence>
<evidence type="ECO:0000256" key="7">
    <source>
        <dbReference type="ARBA" id="ARBA00023242"/>
    </source>
</evidence>
<keyword evidence="6" id="KW-0804">Transcription</keyword>
<feature type="domain" description="BED-type" evidence="10">
    <location>
        <begin position="72"/>
        <end position="129"/>
    </location>
</feature>
<evidence type="ECO:0000313" key="12">
    <source>
        <dbReference type="Proteomes" id="UP000299102"/>
    </source>
</evidence>
<dbReference type="AlphaFoldDB" id="A0A4C1VDT1"/>
<keyword evidence="7" id="KW-0539">Nucleus</keyword>
<keyword evidence="2" id="KW-0479">Metal-binding</keyword>
<dbReference type="GO" id="GO:0003677">
    <property type="term" value="F:DNA binding"/>
    <property type="evidence" value="ECO:0007669"/>
    <property type="project" value="InterPro"/>
</dbReference>
<evidence type="ECO:0000313" key="11">
    <source>
        <dbReference type="EMBL" id="GBP36452.1"/>
    </source>
</evidence>
<comment type="subcellular location">
    <subcellularLocation>
        <location evidence="1">Nucleus</location>
    </subcellularLocation>
</comment>
<feature type="region of interest" description="Disordered" evidence="9">
    <location>
        <begin position="138"/>
        <end position="164"/>
    </location>
</feature>
<dbReference type="SMART" id="SM00614">
    <property type="entry name" value="ZnF_BED"/>
    <property type="match status" value="2"/>
</dbReference>
<keyword evidence="5" id="KW-0805">Transcription regulation</keyword>
<evidence type="ECO:0000256" key="1">
    <source>
        <dbReference type="ARBA" id="ARBA00004123"/>
    </source>
</evidence>
<dbReference type="InterPro" id="IPR036236">
    <property type="entry name" value="Znf_C2H2_sf"/>
</dbReference>
<evidence type="ECO:0000256" key="6">
    <source>
        <dbReference type="ARBA" id="ARBA00023163"/>
    </source>
</evidence>
<dbReference type="Pfam" id="PF02892">
    <property type="entry name" value="zf-BED"/>
    <property type="match status" value="2"/>
</dbReference>
<dbReference type="InterPro" id="IPR003656">
    <property type="entry name" value="Znf_BED"/>
</dbReference>
<dbReference type="GO" id="GO:0005634">
    <property type="term" value="C:nucleus"/>
    <property type="evidence" value="ECO:0007669"/>
    <property type="project" value="UniProtKB-SubCell"/>
</dbReference>
<keyword evidence="4" id="KW-0862">Zinc</keyword>
<dbReference type="EMBL" id="BGZK01000318">
    <property type="protein sequence ID" value="GBP36452.1"/>
    <property type="molecule type" value="Genomic_DNA"/>
</dbReference>
<evidence type="ECO:0000256" key="8">
    <source>
        <dbReference type="PROSITE-ProRule" id="PRU00027"/>
    </source>
</evidence>
<dbReference type="SUPFAM" id="SSF57667">
    <property type="entry name" value="beta-beta-alpha zinc fingers"/>
    <property type="match status" value="2"/>
</dbReference>
<proteinExistence type="predicted"/>
<gene>
    <name evidence="11" type="ORF">EVAR_88032_1</name>
</gene>
<dbReference type="GO" id="GO:0008270">
    <property type="term" value="F:zinc ion binding"/>
    <property type="evidence" value="ECO:0007669"/>
    <property type="project" value="UniProtKB-KW"/>
</dbReference>
<evidence type="ECO:0000256" key="5">
    <source>
        <dbReference type="ARBA" id="ARBA00023015"/>
    </source>
</evidence>
<keyword evidence="3 8" id="KW-0863">Zinc-finger</keyword>
<dbReference type="Proteomes" id="UP000299102">
    <property type="component" value="Unassembled WGS sequence"/>
</dbReference>
<dbReference type="GO" id="GO:0009791">
    <property type="term" value="P:post-embryonic development"/>
    <property type="evidence" value="ECO:0007669"/>
    <property type="project" value="UniProtKB-ARBA"/>
</dbReference>
<protein>
    <recommendedName>
        <fullName evidence="10">BED-type domain-containing protein</fullName>
    </recommendedName>
</protein>
<dbReference type="STRING" id="151549.A0A4C1VDT1"/>
<reference evidence="11 12" key="1">
    <citation type="journal article" date="2019" name="Commun. Biol.">
        <title>The bagworm genome reveals a unique fibroin gene that provides high tensile strength.</title>
        <authorList>
            <person name="Kono N."/>
            <person name="Nakamura H."/>
            <person name="Ohtoshi R."/>
            <person name="Tomita M."/>
            <person name="Numata K."/>
            <person name="Arakawa K."/>
        </authorList>
    </citation>
    <scope>NUCLEOTIDE SEQUENCE [LARGE SCALE GENOMIC DNA]</scope>
</reference>
<name>A0A4C1VDT1_EUMVA</name>
<dbReference type="PROSITE" id="PS50808">
    <property type="entry name" value="ZF_BED"/>
    <property type="match status" value="2"/>
</dbReference>
<dbReference type="PANTHER" id="PTHR46481">
    <property type="entry name" value="ZINC FINGER BED DOMAIN-CONTAINING PROTEIN 4"/>
    <property type="match status" value="1"/>
</dbReference>
<accession>A0A4C1VDT1</accession>
<comment type="caution">
    <text evidence="11">The sequence shown here is derived from an EMBL/GenBank/DDBJ whole genome shotgun (WGS) entry which is preliminary data.</text>
</comment>
<evidence type="ECO:0000256" key="2">
    <source>
        <dbReference type="ARBA" id="ARBA00022723"/>
    </source>
</evidence>
<dbReference type="PANTHER" id="PTHR46481:SF10">
    <property type="entry name" value="ZINC FINGER BED DOMAIN-CONTAINING PROTEIN 39"/>
    <property type="match status" value="1"/>
</dbReference>
<feature type="compositionally biased region" description="Acidic residues" evidence="9">
    <location>
        <begin position="138"/>
        <end position="157"/>
    </location>
</feature>
<evidence type="ECO:0000256" key="4">
    <source>
        <dbReference type="ARBA" id="ARBA00022833"/>
    </source>
</evidence>
<feature type="domain" description="BED-type" evidence="10">
    <location>
        <begin position="4"/>
        <end position="55"/>
    </location>
</feature>
<evidence type="ECO:0000256" key="9">
    <source>
        <dbReference type="SAM" id="MobiDB-lite"/>
    </source>
</evidence>
<keyword evidence="12" id="KW-1185">Reference proteome</keyword>
<organism evidence="11 12">
    <name type="scientific">Eumeta variegata</name>
    <name type="common">Bagworm moth</name>
    <name type="synonym">Eumeta japonica</name>
    <dbReference type="NCBI Taxonomy" id="151549"/>
    <lineage>
        <taxon>Eukaryota</taxon>
        <taxon>Metazoa</taxon>
        <taxon>Ecdysozoa</taxon>
        <taxon>Arthropoda</taxon>
        <taxon>Hexapoda</taxon>
        <taxon>Insecta</taxon>
        <taxon>Pterygota</taxon>
        <taxon>Neoptera</taxon>
        <taxon>Endopterygota</taxon>
        <taxon>Lepidoptera</taxon>
        <taxon>Glossata</taxon>
        <taxon>Ditrysia</taxon>
        <taxon>Tineoidea</taxon>
        <taxon>Psychidae</taxon>
        <taxon>Oiketicinae</taxon>
        <taxon>Eumeta</taxon>
    </lineage>
</organism>
<evidence type="ECO:0000256" key="3">
    <source>
        <dbReference type="ARBA" id="ARBA00022771"/>
    </source>
</evidence>